<dbReference type="Proteomes" id="UP000003136">
    <property type="component" value="Unassembled WGS sequence"/>
</dbReference>
<reference evidence="2 3" key="1">
    <citation type="submission" date="2008-11" db="EMBL/GenBank/DDBJ databases">
        <title>Draft genome sequence of Bacteroides pectinophilus (ATCC 43243).</title>
        <authorList>
            <person name="Sudarsanam P."/>
            <person name="Ley R."/>
            <person name="Guruge J."/>
            <person name="Turnbaugh P.J."/>
            <person name="Mahowald M."/>
            <person name="Liep D."/>
            <person name="Gordon J."/>
        </authorList>
    </citation>
    <scope>NUCLEOTIDE SEQUENCE [LARGE SCALE GENOMIC DNA]</scope>
    <source>
        <strain evidence="2 3">ATCC 43243</strain>
    </source>
</reference>
<comment type="caution">
    <text evidence="2">The sequence shown here is derived from an EMBL/GenBank/DDBJ whole genome shotgun (WGS) entry which is preliminary data.</text>
</comment>
<dbReference type="AlphaFoldDB" id="B7AQU4"/>
<sequence>MDDKQFMEMAVKLQDVDSHCRSIELRIEDLKTDIHDIRDSQRELADKVTTLENRPAIETKARWDSLSDKLIWLFAAGIAGFLLANVLPGVF</sequence>
<feature type="transmembrane region" description="Helical" evidence="1">
    <location>
        <begin position="70"/>
        <end position="90"/>
    </location>
</feature>
<keyword evidence="3" id="KW-1185">Reference proteome</keyword>
<evidence type="ECO:0000256" key="1">
    <source>
        <dbReference type="SAM" id="Phobius"/>
    </source>
</evidence>
<protein>
    <recommendedName>
        <fullName evidence="4">Haemolysin XhlA</fullName>
    </recommendedName>
</protein>
<accession>B7AQU4</accession>
<name>B7AQU4_9FIRM</name>
<keyword evidence="1" id="KW-1133">Transmembrane helix</keyword>
<keyword evidence="1" id="KW-0812">Transmembrane</keyword>
<dbReference type="STRING" id="483218.BACPEC_01051"/>
<organism evidence="2 3">
    <name type="scientific">[Bacteroides] pectinophilus ATCC 43243</name>
    <dbReference type="NCBI Taxonomy" id="483218"/>
    <lineage>
        <taxon>Bacteria</taxon>
        <taxon>Bacillati</taxon>
        <taxon>Bacillota</taxon>
        <taxon>Clostridia</taxon>
        <taxon>Eubacteriales</taxon>
    </lineage>
</organism>
<dbReference type="HOGENOM" id="CLU_2420894_0_0_9"/>
<reference evidence="2 3" key="2">
    <citation type="submission" date="2008-11" db="EMBL/GenBank/DDBJ databases">
        <authorList>
            <person name="Fulton L."/>
            <person name="Clifton S."/>
            <person name="Fulton B."/>
            <person name="Xu J."/>
            <person name="Minx P."/>
            <person name="Pepin K.H."/>
            <person name="Johnson M."/>
            <person name="Bhonagiri V."/>
            <person name="Nash W.E."/>
            <person name="Mardis E.R."/>
            <person name="Wilson R.K."/>
        </authorList>
    </citation>
    <scope>NUCLEOTIDE SEQUENCE [LARGE SCALE GENOMIC DNA]</scope>
    <source>
        <strain evidence="2 3">ATCC 43243</strain>
    </source>
</reference>
<keyword evidence="1" id="KW-0472">Membrane</keyword>
<evidence type="ECO:0000313" key="3">
    <source>
        <dbReference type="Proteomes" id="UP000003136"/>
    </source>
</evidence>
<evidence type="ECO:0000313" key="2">
    <source>
        <dbReference type="EMBL" id="EEC58066.1"/>
    </source>
</evidence>
<dbReference type="EMBL" id="ABVQ01000035">
    <property type="protein sequence ID" value="EEC58066.1"/>
    <property type="molecule type" value="Genomic_DNA"/>
</dbReference>
<proteinExistence type="predicted"/>
<evidence type="ECO:0008006" key="4">
    <source>
        <dbReference type="Google" id="ProtNLM"/>
    </source>
</evidence>
<dbReference type="eggNOG" id="ENOG50325EN">
    <property type="taxonomic scope" value="Bacteria"/>
</dbReference>
<gene>
    <name evidence="2" type="ORF">BACPEC_01051</name>
</gene>